<keyword evidence="2" id="KW-1185">Reference proteome</keyword>
<dbReference type="EMBL" id="JACXVP010000004">
    <property type="protein sequence ID" value="KAG5610050.1"/>
    <property type="molecule type" value="Genomic_DNA"/>
</dbReference>
<reference evidence="1 2" key="1">
    <citation type="submission" date="2020-09" db="EMBL/GenBank/DDBJ databases">
        <title>De no assembly of potato wild relative species, Solanum commersonii.</title>
        <authorList>
            <person name="Cho K."/>
        </authorList>
    </citation>
    <scope>NUCLEOTIDE SEQUENCE [LARGE SCALE GENOMIC DNA]</scope>
    <source>
        <strain evidence="1">LZ3.2</strain>
        <tissue evidence="1">Leaf</tissue>
    </source>
</reference>
<accession>A0A9J5ZBN3</accession>
<sequence>MGPDSRTTPQLGDRCSFGRVRKPKLDGYAVTPHSPVMQKSIAESEARVERRMEDMMDQEGPAANNR</sequence>
<proteinExistence type="predicted"/>
<protein>
    <submittedName>
        <fullName evidence="1">Uncharacterized protein</fullName>
    </submittedName>
</protein>
<organism evidence="1 2">
    <name type="scientific">Solanum commersonii</name>
    <name type="common">Commerson's wild potato</name>
    <name type="synonym">Commerson's nightshade</name>
    <dbReference type="NCBI Taxonomy" id="4109"/>
    <lineage>
        <taxon>Eukaryota</taxon>
        <taxon>Viridiplantae</taxon>
        <taxon>Streptophyta</taxon>
        <taxon>Embryophyta</taxon>
        <taxon>Tracheophyta</taxon>
        <taxon>Spermatophyta</taxon>
        <taxon>Magnoliopsida</taxon>
        <taxon>eudicotyledons</taxon>
        <taxon>Gunneridae</taxon>
        <taxon>Pentapetalae</taxon>
        <taxon>asterids</taxon>
        <taxon>lamiids</taxon>
        <taxon>Solanales</taxon>
        <taxon>Solanaceae</taxon>
        <taxon>Solanoideae</taxon>
        <taxon>Solaneae</taxon>
        <taxon>Solanum</taxon>
    </lineage>
</organism>
<evidence type="ECO:0000313" key="1">
    <source>
        <dbReference type="EMBL" id="KAG5610050.1"/>
    </source>
</evidence>
<comment type="caution">
    <text evidence="1">The sequence shown here is derived from an EMBL/GenBank/DDBJ whole genome shotgun (WGS) entry which is preliminary data.</text>
</comment>
<gene>
    <name evidence="1" type="ORF">H5410_021331</name>
</gene>
<evidence type="ECO:0000313" key="2">
    <source>
        <dbReference type="Proteomes" id="UP000824120"/>
    </source>
</evidence>
<dbReference type="AlphaFoldDB" id="A0A9J5ZBN3"/>
<dbReference type="Proteomes" id="UP000824120">
    <property type="component" value="Chromosome 4"/>
</dbReference>
<name>A0A9J5ZBN3_SOLCO</name>